<evidence type="ECO:0000313" key="4">
    <source>
        <dbReference type="Proteomes" id="UP000823941"/>
    </source>
</evidence>
<comment type="caution">
    <text evidence="3">The sequence shown here is derived from an EMBL/GenBank/DDBJ whole genome shotgun (WGS) entry which is preliminary data.</text>
</comment>
<keyword evidence="1" id="KW-0863">Zinc-finger</keyword>
<keyword evidence="1" id="KW-0479">Metal-binding</keyword>
<sequence length="116" mass="13448">MSAWESVPADMRTLEELTARLLIDEQRFNSRKEEEEVTGFATFKGRKCFKCGKIGHYKIDCRRNNQLDPEVLELLGSDSTQVKVFGDDLHKEVANRWKHILLNGLTKEKKSELSKH</sequence>
<name>A0ABQ7PQ68_PLUXY</name>
<reference evidence="3 4" key="1">
    <citation type="submission" date="2021-06" db="EMBL/GenBank/DDBJ databases">
        <title>A haploid diamondback moth (Plutella xylostella L.) genome assembly resolves 31 chromosomes and identifies a diamide resistance mutation.</title>
        <authorList>
            <person name="Ward C.M."/>
            <person name="Perry K.D."/>
            <person name="Baker G."/>
            <person name="Powis K."/>
            <person name="Heckel D.G."/>
            <person name="Baxter S.W."/>
        </authorList>
    </citation>
    <scope>NUCLEOTIDE SEQUENCE [LARGE SCALE GENOMIC DNA]</scope>
    <source>
        <strain evidence="3 4">LV</strain>
        <tissue evidence="3">Single pupa</tissue>
    </source>
</reference>
<gene>
    <name evidence="3" type="ORF">JYU34_022514</name>
</gene>
<evidence type="ECO:0000259" key="2">
    <source>
        <dbReference type="PROSITE" id="PS50158"/>
    </source>
</evidence>
<feature type="domain" description="CCHC-type" evidence="2">
    <location>
        <begin position="46"/>
        <end position="63"/>
    </location>
</feature>
<dbReference type="Gene3D" id="4.10.60.10">
    <property type="entry name" value="Zinc finger, CCHC-type"/>
    <property type="match status" value="1"/>
</dbReference>
<dbReference type="Proteomes" id="UP000823941">
    <property type="component" value="Unassembled WGS sequence"/>
</dbReference>
<dbReference type="EMBL" id="JAHIBW010000032">
    <property type="protein sequence ID" value="KAG7295044.1"/>
    <property type="molecule type" value="Genomic_DNA"/>
</dbReference>
<organism evidence="3 4">
    <name type="scientific">Plutella xylostella</name>
    <name type="common">Diamondback moth</name>
    <name type="synonym">Plutella maculipennis</name>
    <dbReference type="NCBI Taxonomy" id="51655"/>
    <lineage>
        <taxon>Eukaryota</taxon>
        <taxon>Metazoa</taxon>
        <taxon>Ecdysozoa</taxon>
        <taxon>Arthropoda</taxon>
        <taxon>Hexapoda</taxon>
        <taxon>Insecta</taxon>
        <taxon>Pterygota</taxon>
        <taxon>Neoptera</taxon>
        <taxon>Endopterygota</taxon>
        <taxon>Lepidoptera</taxon>
        <taxon>Glossata</taxon>
        <taxon>Ditrysia</taxon>
        <taxon>Yponomeutoidea</taxon>
        <taxon>Plutellidae</taxon>
        <taxon>Plutella</taxon>
    </lineage>
</organism>
<dbReference type="PROSITE" id="PS50158">
    <property type="entry name" value="ZF_CCHC"/>
    <property type="match status" value="1"/>
</dbReference>
<evidence type="ECO:0000256" key="1">
    <source>
        <dbReference type="PROSITE-ProRule" id="PRU00047"/>
    </source>
</evidence>
<protein>
    <recommendedName>
        <fullName evidence="2">CCHC-type domain-containing protein</fullName>
    </recommendedName>
</protein>
<dbReference type="SMART" id="SM00343">
    <property type="entry name" value="ZnF_C2HC"/>
    <property type="match status" value="1"/>
</dbReference>
<dbReference type="InterPro" id="IPR036875">
    <property type="entry name" value="Znf_CCHC_sf"/>
</dbReference>
<keyword evidence="4" id="KW-1185">Reference proteome</keyword>
<dbReference type="Pfam" id="PF00098">
    <property type="entry name" value="zf-CCHC"/>
    <property type="match status" value="1"/>
</dbReference>
<proteinExistence type="predicted"/>
<keyword evidence="1" id="KW-0862">Zinc</keyword>
<dbReference type="InterPro" id="IPR001878">
    <property type="entry name" value="Znf_CCHC"/>
</dbReference>
<accession>A0ABQ7PQ68</accession>
<evidence type="ECO:0000313" key="3">
    <source>
        <dbReference type="EMBL" id="KAG7295044.1"/>
    </source>
</evidence>
<dbReference type="SUPFAM" id="SSF57756">
    <property type="entry name" value="Retrovirus zinc finger-like domains"/>
    <property type="match status" value="1"/>
</dbReference>